<evidence type="ECO:0000313" key="1">
    <source>
        <dbReference type="EMBL" id="MCJ7858291.1"/>
    </source>
</evidence>
<protein>
    <recommendedName>
        <fullName evidence="3">Helix-turn-helix domain-containing protein</fullName>
    </recommendedName>
</protein>
<keyword evidence="2" id="KW-1185">Reference proteome</keyword>
<name>A0A9X1WGZ2_9CORY</name>
<accession>A0A9X1WGZ2</accession>
<comment type="caution">
    <text evidence="1">The sequence shown here is derived from an EMBL/GenBank/DDBJ whole genome shotgun (WGS) entry which is preliminary data.</text>
</comment>
<organism evidence="1 2">
    <name type="scientific">Corynebacterium kalidii</name>
    <dbReference type="NCBI Taxonomy" id="2931982"/>
    <lineage>
        <taxon>Bacteria</taxon>
        <taxon>Bacillati</taxon>
        <taxon>Actinomycetota</taxon>
        <taxon>Actinomycetes</taxon>
        <taxon>Mycobacteriales</taxon>
        <taxon>Corynebacteriaceae</taxon>
        <taxon>Corynebacterium</taxon>
    </lineage>
</organism>
<dbReference type="Proteomes" id="UP001139207">
    <property type="component" value="Unassembled WGS sequence"/>
</dbReference>
<reference evidence="1" key="1">
    <citation type="submission" date="2022-04" db="EMBL/GenBank/DDBJ databases">
        <title>Corynebacterium kalidii LD5P10.</title>
        <authorList>
            <person name="Sun J.Q."/>
        </authorList>
    </citation>
    <scope>NUCLEOTIDE SEQUENCE</scope>
    <source>
        <strain evidence="1">LD5P10</strain>
    </source>
</reference>
<proteinExistence type="predicted"/>
<dbReference type="InterPro" id="IPR009061">
    <property type="entry name" value="DNA-bd_dom_put_sf"/>
</dbReference>
<evidence type="ECO:0008006" key="3">
    <source>
        <dbReference type="Google" id="ProtNLM"/>
    </source>
</evidence>
<sequence length="72" mass="8103">MKPTIIDADTGHELWTAAECADFLGTSRGTFTSYVSRDRIPKPVTRHHGLTLWSSQELKKWNLSRPGHPQNG</sequence>
<dbReference type="SUPFAM" id="SSF46955">
    <property type="entry name" value="Putative DNA-binding domain"/>
    <property type="match status" value="1"/>
</dbReference>
<dbReference type="RefSeq" id="WP_244804024.1">
    <property type="nucleotide sequence ID" value="NZ_JALIEA010000012.1"/>
</dbReference>
<dbReference type="EMBL" id="JALIEA010000012">
    <property type="protein sequence ID" value="MCJ7858291.1"/>
    <property type="molecule type" value="Genomic_DNA"/>
</dbReference>
<evidence type="ECO:0000313" key="2">
    <source>
        <dbReference type="Proteomes" id="UP001139207"/>
    </source>
</evidence>
<dbReference type="AlphaFoldDB" id="A0A9X1WGZ2"/>
<gene>
    <name evidence="1" type="ORF">MUN33_06110</name>
</gene>